<dbReference type="RefSeq" id="WP_179668684.1">
    <property type="nucleotide sequence ID" value="NZ_JACCFP010000001.1"/>
</dbReference>
<protein>
    <submittedName>
        <fullName evidence="2">Uncharacterized protein</fullName>
    </submittedName>
</protein>
<keyword evidence="1" id="KW-1133">Transmembrane helix</keyword>
<name>A0A853C743_9ACTN</name>
<feature type="transmembrane region" description="Helical" evidence="1">
    <location>
        <begin position="41"/>
        <end position="62"/>
    </location>
</feature>
<keyword evidence="1" id="KW-0812">Transmembrane</keyword>
<accession>A0A853C743</accession>
<comment type="caution">
    <text evidence="2">The sequence shown here is derived from an EMBL/GenBank/DDBJ whole genome shotgun (WGS) entry which is preliminary data.</text>
</comment>
<dbReference type="AlphaFoldDB" id="A0A853C743"/>
<dbReference type="EMBL" id="JACCFP010000001">
    <property type="protein sequence ID" value="NYJ02298.1"/>
    <property type="molecule type" value="Genomic_DNA"/>
</dbReference>
<organism evidence="2 3">
    <name type="scientific">Nocardioides thalensis</name>
    <dbReference type="NCBI Taxonomy" id="1914755"/>
    <lineage>
        <taxon>Bacteria</taxon>
        <taxon>Bacillati</taxon>
        <taxon>Actinomycetota</taxon>
        <taxon>Actinomycetes</taxon>
        <taxon>Propionibacteriales</taxon>
        <taxon>Nocardioidaceae</taxon>
        <taxon>Nocardioides</taxon>
    </lineage>
</organism>
<keyword evidence="3" id="KW-1185">Reference proteome</keyword>
<dbReference type="Proteomes" id="UP000530424">
    <property type="component" value="Unassembled WGS sequence"/>
</dbReference>
<gene>
    <name evidence="2" type="ORF">HNR19_002996</name>
</gene>
<proteinExistence type="predicted"/>
<keyword evidence="1" id="KW-0472">Membrane</keyword>
<evidence type="ECO:0000256" key="1">
    <source>
        <dbReference type="SAM" id="Phobius"/>
    </source>
</evidence>
<reference evidence="2 3" key="1">
    <citation type="submission" date="2020-07" db="EMBL/GenBank/DDBJ databases">
        <title>Sequencing the genomes of 1000 actinobacteria strains.</title>
        <authorList>
            <person name="Klenk H.-P."/>
        </authorList>
    </citation>
    <scope>NUCLEOTIDE SEQUENCE [LARGE SCALE GENOMIC DNA]</scope>
    <source>
        <strain evidence="2 3">DSM 103833</strain>
    </source>
</reference>
<evidence type="ECO:0000313" key="3">
    <source>
        <dbReference type="Proteomes" id="UP000530424"/>
    </source>
</evidence>
<evidence type="ECO:0000313" key="2">
    <source>
        <dbReference type="EMBL" id="NYJ02298.1"/>
    </source>
</evidence>
<sequence length="286" mass="30584">MNEHDLTALLERSTEDLAPDVERLLAAGVARGRSSLRRRRVALSLGTAAAVATALAAGVTLLPSGSEPTIAEDLTVATAPAAGQRDLASLDVIRDRLAAVLPEGEVTDVSVAEPVEDGPATVELTLEDAVVVAELYDDTPPPADSVPDPGPRPEGCTRAMLTEGSPTNAQMNDPVFRACSAWRTDHEYFTCAQSEACWANRHAPHCTRPQPFPTCTQLADGSWVSTNDYASPGEELGELHTWADIVTTDHWWITVSSTQPGDPDRDTPLLGHDDLVALVTSDIWFE</sequence>